<dbReference type="PANTHER" id="PTHR12526">
    <property type="entry name" value="GLYCOSYLTRANSFERASE"/>
    <property type="match status" value="1"/>
</dbReference>
<reference evidence="3 4" key="1">
    <citation type="submission" date="2020-03" db="EMBL/GenBank/DDBJ databases">
        <title>Metabolic flexibility allows generalist bacteria to become dominant in a frequently disturbed ecosystem.</title>
        <authorList>
            <person name="Chen Y.-J."/>
            <person name="Leung P.M."/>
            <person name="Bay S.K."/>
            <person name="Hugenholtz P."/>
            <person name="Kessler A.J."/>
            <person name="Shelley G."/>
            <person name="Waite D.W."/>
            <person name="Cook P.L."/>
            <person name="Greening C."/>
        </authorList>
    </citation>
    <scope>NUCLEOTIDE SEQUENCE [LARGE SCALE GENOMIC DNA]</scope>
    <source>
        <strain evidence="3">SS_bin_28</strain>
    </source>
</reference>
<dbReference type="PANTHER" id="PTHR12526:SF630">
    <property type="entry name" value="GLYCOSYLTRANSFERASE"/>
    <property type="match status" value="1"/>
</dbReference>
<evidence type="ECO:0000259" key="2">
    <source>
        <dbReference type="Pfam" id="PF13439"/>
    </source>
</evidence>
<dbReference type="Proteomes" id="UP000547674">
    <property type="component" value="Unassembled WGS sequence"/>
</dbReference>
<organism evidence="3 4">
    <name type="scientific">Eiseniibacteriota bacterium</name>
    <dbReference type="NCBI Taxonomy" id="2212470"/>
    <lineage>
        <taxon>Bacteria</taxon>
        <taxon>Candidatus Eiseniibacteriota</taxon>
    </lineage>
</organism>
<proteinExistence type="predicted"/>
<keyword evidence="3" id="KW-0808">Transferase</keyword>
<dbReference type="EMBL" id="JABDJR010000364">
    <property type="protein sequence ID" value="NNF06924.1"/>
    <property type="molecule type" value="Genomic_DNA"/>
</dbReference>
<evidence type="ECO:0000313" key="3">
    <source>
        <dbReference type="EMBL" id="NNF06924.1"/>
    </source>
</evidence>
<dbReference type="InterPro" id="IPR028098">
    <property type="entry name" value="Glyco_trans_4-like_N"/>
</dbReference>
<dbReference type="AlphaFoldDB" id="A0A7Y2EBS8"/>
<dbReference type="SUPFAM" id="SSF53756">
    <property type="entry name" value="UDP-Glycosyltransferase/glycogen phosphorylase"/>
    <property type="match status" value="1"/>
</dbReference>
<feature type="domain" description="Glycosyltransferase subfamily 4-like N-terminal" evidence="2">
    <location>
        <begin position="13"/>
        <end position="166"/>
    </location>
</feature>
<dbReference type="Pfam" id="PF00534">
    <property type="entry name" value="Glycos_transf_1"/>
    <property type="match status" value="1"/>
</dbReference>
<evidence type="ECO:0000313" key="4">
    <source>
        <dbReference type="Proteomes" id="UP000547674"/>
    </source>
</evidence>
<gene>
    <name evidence="3" type="ORF">HKN21_09205</name>
</gene>
<dbReference type="Gene3D" id="3.40.50.2000">
    <property type="entry name" value="Glycogen Phosphorylase B"/>
    <property type="match status" value="2"/>
</dbReference>
<feature type="domain" description="Glycosyl transferase family 1" evidence="1">
    <location>
        <begin position="178"/>
        <end position="343"/>
    </location>
</feature>
<protein>
    <submittedName>
        <fullName evidence="3">Glycosyltransferase</fullName>
    </submittedName>
</protein>
<dbReference type="GO" id="GO:0016757">
    <property type="term" value="F:glycosyltransferase activity"/>
    <property type="evidence" value="ECO:0007669"/>
    <property type="project" value="InterPro"/>
</dbReference>
<name>A0A7Y2EBS8_UNCEI</name>
<evidence type="ECO:0000259" key="1">
    <source>
        <dbReference type="Pfam" id="PF00534"/>
    </source>
</evidence>
<dbReference type="Pfam" id="PF13439">
    <property type="entry name" value="Glyco_transf_4"/>
    <property type="match status" value="1"/>
</dbReference>
<comment type="caution">
    <text evidence="3">The sequence shown here is derived from an EMBL/GenBank/DDBJ whole genome shotgun (WGS) entry which is preliminary data.</text>
</comment>
<dbReference type="InterPro" id="IPR001296">
    <property type="entry name" value="Glyco_trans_1"/>
</dbReference>
<sequence>MRIHFLASTLARGGAETMAVALSRGLQDLGHEISWTLLREAGDLGNDLQQDFPFESGLIQDGSPFRWVGKLRDRLRRADALYMLDHQNAVVLGALAAKWARVKRTVVAVHTTGLWGGKPSLGRPMKTALRGVDAVLALSETHARYIVETEGVAEERIRIVPNGIRIQDFETNAGPGLRKELGLEPDDLVLGNVAMLRPEKNQGALLEAAASLLEEFPNLKVVLVGEGDERGSLEEAVRSLNLDAVVKLLGKRNDVASLLSAFDLFVLPSHPAVETQPVSVLEAMAAGVPVVATRVGDLEAMLGNGKFGGLVPVGDTNALTRALRELLGDPKARQALSLAGRKRVQDYSLEAAARTLESVFSNAEASRLGTTA</sequence>
<accession>A0A7Y2EBS8</accession>